<accession>A0A2L1UZ10</accession>
<proteinExistence type="predicted"/>
<organism evidence="1 2">
    <name type="scientific">Rahnella sikkimica</name>
    <dbReference type="NCBI Taxonomy" id="1805933"/>
    <lineage>
        <taxon>Bacteria</taxon>
        <taxon>Pseudomonadati</taxon>
        <taxon>Pseudomonadota</taxon>
        <taxon>Gammaproteobacteria</taxon>
        <taxon>Enterobacterales</taxon>
        <taxon>Yersiniaceae</taxon>
        <taxon>Rahnella</taxon>
    </lineage>
</organism>
<protein>
    <submittedName>
        <fullName evidence="1">Uncharacterized protein</fullName>
    </submittedName>
</protein>
<sequence>MQDVLRSLQSISPSSLNEGDRLRIIPRSHDRAVPGIFSEHGRVDLITETSSVTTPGHPIPFVTGSSAGVFTAVLNPLPFSGKFPLNFVSFELSANLPEGGSAIPVNKVFNSGRIKFHNGESLLLIQQVKDKYVVWLVRADFPI</sequence>
<dbReference type="Proteomes" id="UP000239197">
    <property type="component" value="Plasmid unnamed3"/>
</dbReference>
<dbReference type="KEGG" id="rox:BV494_25270"/>
<evidence type="ECO:0000313" key="2">
    <source>
        <dbReference type="Proteomes" id="UP000239197"/>
    </source>
</evidence>
<dbReference type="EMBL" id="CP019065">
    <property type="protein sequence ID" value="AVF38193.1"/>
    <property type="molecule type" value="Genomic_DNA"/>
</dbReference>
<dbReference type="AlphaFoldDB" id="A0A2L1UZ10"/>
<keyword evidence="2" id="KW-1185">Reference proteome</keyword>
<name>A0A2L1UZ10_9GAMM</name>
<gene>
    <name evidence="1" type="ORF">BV494_25270</name>
</gene>
<reference evidence="2" key="1">
    <citation type="submission" date="2017-01" db="EMBL/GenBank/DDBJ databases">
        <title>Genome sequence of Rouxiella sp. ERMR1:05.</title>
        <authorList>
            <person name="Kumar R."/>
            <person name="Singh D."/>
            <person name="Kumar S."/>
        </authorList>
    </citation>
    <scope>NUCLEOTIDE SEQUENCE [LARGE SCALE GENOMIC DNA]</scope>
    <source>
        <strain evidence="2">ERMR1:05</strain>
        <plasmid evidence="2">unnamed3</plasmid>
    </source>
</reference>
<evidence type="ECO:0000313" key="1">
    <source>
        <dbReference type="EMBL" id="AVF38193.1"/>
    </source>
</evidence>
<geneLocation type="plasmid" evidence="1 2">
    <name>unnamed3</name>
</geneLocation>
<keyword evidence="1" id="KW-0614">Plasmid</keyword>